<dbReference type="EnsemblMetazoa" id="XM_050647919.1">
    <property type="protein sequence ID" value="XP_050503876.1"/>
    <property type="gene ID" value="LOC126882825"/>
</dbReference>
<evidence type="ECO:0000256" key="5">
    <source>
        <dbReference type="SAM" id="Phobius"/>
    </source>
</evidence>
<evidence type="ECO:0000256" key="3">
    <source>
        <dbReference type="ARBA" id="ARBA00022989"/>
    </source>
</evidence>
<evidence type="ECO:0000313" key="7">
    <source>
        <dbReference type="EnsemblMetazoa" id="XP_050503875.1"/>
    </source>
</evidence>
<feature type="transmembrane region" description="Helical" evidence="5">
    <location>
        <begin position="180"/>
        <end position="203"/>
    </location>
</feature>
<evidence type="ECO:0000256" key="4">
    <source>
        <dbReference type="ARBA" id="ARBA00023136"/>
    </source>
</evidence>
<sequence>MSRKSVYNEENKPEVQEVTYVGEETECEHELKPENEPKKSNTLFLYCTIILLQIPVFTAGSHVVWNSPVVPMLMSNDSQKNPLGSPATTADISVIAGMPAISGLIGSLILPKFADVLGRKLFLQLTVSMMLVGYIILTFSTTVTMMFIAKFIAGMFTTGAPSVIPIYITELCEDHNRAKFGCFMGLFLQLGHFYTFIVGPLFSYRMFNFLISSPLILFLLLFIFFPESPVYLFSKGKRTQCEKVLRKLRSDKSSNEIRNDIEKLDDVLKSKQYIKKSFNLITLFKTKESRMGLFLALLPVTVQHLSGVSVIISFMAPFFDSAGTGFSGYKVAMIVSVVKISCISFTSAIIERVGRKRMLLISALGTGIPLFVLGWFFYLKYINSQIIHHLQWLPLLLVLSNVGFYSLGLGPIPTAIMHEMFTPEKRAVAGSFINTFTCLLIFSLTSTYPIIAATIGTHWAVWLYSVSCLVGAGMIYKFLPQTNGKSLSEIQELLKQY</sequence>
<evidence type="ECO:0000256" key="2">
    <source>
        <dbReference type="ARBA" id="ARBA00022692"/>
    </source>
</evidence>
<feature type="transmembrane region" description="Helical" evidence="5">
    <location>
        <begin position="92"/>
        <end position="110"/>
    </location>
</feature>
<feature type="transmembrane region" description="Helical" evidence="5">
    <location>
        <begin position="43"/>
        <end position="65"/>
    </location>
</feature>
<dbReference type="InterPro" id="IPR020846">
    <property type="entry name" value="MFS_dom"/>
</dbReference>
<feature type="transmembrane region" description="Helical" evidence="5">
    <location>
        <begin position="359"/>
        <end position="378"/>
    </location>
</feature>
<dbReference type="Gene3D" id="1.20.1250.20">
    <property type="entry name" value="MFS general substrate transporter like domains"/>
    <property type="match status" value="1"/>
</dbReference>
<name>A0ABM5K111_DIAVI</name>
<feature type="transmembrane region" description="Helical" evidence="5">
    <location>
        <begin position="209"/>
        <end position="233"/>
    </location>
</feature>
<dbReference type="RefSeq" id="XP_050503875.1">
    <property type="nucleotide sequence ID" value="XM_050647918.1"/>
</dbReference>
<feature type="transmembrane region" description="Helical" evidence="5">
    <location>
        <begin position="461"/>
        <end position="479"/>
    </location>
</feature>
<keyword evidence="8" id="KW-1185">Reference proteome</keyword>
<dbReference type="RefSeq" id="XP_050503876.1">
    <property type="nucleotide sequence ID" value="XM_050647919.1"/>
</dbReference>
<feature type="domain" description="Major facilitator superfamily (MFS) profile" evidence="6">
    <location>
        <begin position="48"/>
        <end position="483"/>
    </location>
</feature>
<dbReference type="SUPFAM" id="SSF103473">
    <property type="entry name" value="MFS general substrate transporter"/>
    <property type="match status" value="1"/>
</dbReference>
<feature type="transmembrane region" description="Helical" evidence="5">
    <location>
        <begin position="147"/>
        <end position="168"/>
    </location>
</feature>
<feature type="transmembrane region" description="Helical" evidence="5">
    <location>
        <begin position="331"/>
        <end position="350"/>
    </location>
</feature>
<dbReference type="InterPro" id="IPR050549">
    <property type="entry name" value="MFS_Trehalose_Transporter"/>
</dbReference>
<feature type="transmembrane region" description="Helical" evidence="5">
    <location>
        <begin position="390"/>
        <end position="412"/>
    </location>
</feature>
<dbReference type="InterPro" id="IPR005829">
    <property type="entry name" value="Sugar_transporter_CS"/>
</dbReference>
<comment type="subcellular location">
    <subcellularLocation>
        <location evidence="1">Membrane</location>
        <topology evidence="1">Multi-pass membrane protein</topology>
    </subcellularLocation>
</comment>
<feature type="transmembrane region" description="Helical" evidence="5">
    <location>
        <begin position="293"/>
        <end position="319"/>
    </location>
</feature>
<keyword evidence="4 5" id="KW-0472">Membrane</keyword>
<dbReference type="Pfam" id="PF00083">
    <property type="entry name" value="Sugar_tr"/>
    <property type="match status" value="1"/>
</dbReference>
<dbReference type="PROSITE" id="PS00216">
    <property type="entry name" value="SUGAR_TRANSPORT_1"/>
    <property type="match status" value="1"/>
</dbReference>
<evidence type="ECO:0000313" key="8">
    <source>
        <dbReference type="Proteomes" id="UP001652700"/>
    </source>
</evidence>
<dbReference type="PANTHER" id="PTHR48021:SF47">
    <property type="entry name" value="GH17672P"/>
    <property type="match status" value="1"/>
</dbReference>
<keyword evidence="2 5" id="KW-0812">Transmembrane</keyword>
<protein>
    <recommendedName>
        <fullName evidence="6">Major facilitator superfamily (MFS) profile domain-containing protein</fullName>
    </recommendedName>
</protein>
<evidence type="ECO:0000259" key="6">
    <source>
        <dbReference type="PROSITE" id="PS50850"/>
    </source>
</evidence>
<dbReference type="PANTHER" id="PTHR48021">
    <property type="match status" value="1"/>
</dbReference>
<accession>A0ABM5K111</accession>
<reference evidence="7" key="1">
    <citation type="submission" date="2025-05" db="UniProtKB">
        <authorList>
            <consortium name="EnsemblMetazoa"/>
        </authorList>
    </citation>
    <scope>IDENTIFICATION</scope>
</reference>
<proteinExistence type="predicted"/>
<dbReference type="Proteomes" id="UP001652700">
    <property type="component" value="Unplaced"/>
</dbReference>
<dbReference type="InterPro" id="IPR005828">
    <property type="entry name" value="MFS_sugar_transport-like"/>
</dbReference>
<dbReference type="EnsemblMetazoa" id="XM_050647918.1">
    <property type="protein sequence ID" value="XP_050503875.1"/>
    <property type="gene ID" value="LOC126882825"/>
</dbReference>
<feature type="transmembrane region" description="Helical" evidence="5">
    <location>
        <begin position="122"/>
        <end position="141"/>
    </location>
</feature>
<dbReference type="InterPro" id="IPR036259">
    <property type="entry name" value="MFS_trans_sf"/>
</dbReference>
<dbReference type="PROSITE" id="PS50850">
    <property type="entry name" value="MFS"/>
    <property type="match status" value="1"/>
</dbReference>
<feature type="transmembrane region" description="Helical" evidence="5">
    <location>
        <begin position="432"/>
        <end position="455"/>
    </location>
</feature>
<evidence type="ECO:0000256" key="1">
    <source>
        <dbReference type="ARBA" id="ARBA00004141"/>
    </source>
</evidence>
<organism evidence="7 8">
    <name type="scientific">Diabrotica virgifera virgifera</name>
    <name type="common">western corn rootworm</name>
    <dbReference type="NCBI Taxonomy" id="50390"/>
    <lineage>
        <taxon>Eukaryota</taxon>
        <taxon>Metazoa</taxon>
        <taxon>Ecdysozoa</taxon>
        <taxon>Arthropoda</taxon>
        <taxon>Hexapoda</taxon>
        <taxon>Insecta</taxon>
        <taxon>Pterygota</taxon>
        <taxon>Neoptera</taxon>
        <taxon>Endopterygota</taxon>
        <taxon>Coleoptera</taxon>
        <taxon>Polyphaga</taxon>
        <taxon>Cucujiformia</taxon>
        <taxon>Chrysomeloidea</taxon>
        <taxon>Chrysomelidae</taxon>
        <taxon>Galerucinae</taxon>
        <taxon>Diabroticina</taxon>
        <taxon>Diabroticites</taxon>
        <taxon>Diabrotica</taxon>
    </lineage>
</organism>
<dbReference type="GeneID" id="126882825"/>
<keyword evidence="3 5" id="KW-1133">Transmembrane helix</keyword>